<dbReference type="AlphaFoldDB" id="A0A6N2MU70"/>
<reference evidence="1" key="1">
    <citation type="submission" date="2019-03" db="EMBL/GenBank/DDBJ databases">
        <authorList>
            <person name="Mank J."/>
            <person name="Almeida P."/>
        </authorList>
    </citation>
    <scope>NUCLEOTIDE SEQUENCE</scope>
    <source>
        <strain evidence="1">78183</strain>
    </source>
</reference>
<proteinExistence type="predicted"/>
<sequence>MELILCLRGMDLMSPRMELRTKRLRLWHPYKQMFDDLRRKDPELYPPPLYSSFSSFL</sequence>
<gene>
    <name evidence="1" type="ORF">SVIM_LOCUS400548</name>
</gene>
<protein>
    <submittedName>
        <fullName evidence="1">Uncharacterized protein</fullName>
    </submittedName>
</protein>
<evidence type="ECO:0000313" key="1">
    <source>
        <dbReference type="EMBL" id="VFU56056.1"/>
    </source>
</evidence>
<organism evidence="1">
    <name type="scientific">Salix viminalis</name>
    <name type="common">Common osier</name>
    <name type="synonym">Basket willow</name>
    <dbReference type="NCBI Taxonomy" id="40686"/>
    <lineage>
        <taxon>Eukaryota</taxon>
        <taxon>Viridiplantae</taxon>
        <taxon>Streptophyta</taxon>
        <taxon>Embryophyta</taxon>
        <taxon>Tracheophyta</taxon>
        <taxon>Spermatophyta</taxon>
        <taxon>Magnoliopsida</taxon>
        <taxon>eudicotyledons</taxon>
        <taxon>Gunneridae</taxon>
        <taxon>Pentapetalae</taxon>
        <taxon>rosids</taxon>
        <taxon>fabids</taxon>
        <taxon>Malpighiales</taxon>
        <taxon>Salicaceae</taxon>
        <taxon>Saliceae</taxon>
        <taxon>Salix</taxon>
    </lineage>
</organism>
<accession>A0A6N2MU70</accession>
<dbReference type="EMBL" id="CAADRP010001910">
    <property type="protein sequence ID" value="VFU56056.1"/>
    <property type="molecule type" value="Genomic_DNA"/>
</dbReference>
<name>A0A6N2MU70_SALVM</name>